<gene>
    <name evidence="3" type="ORF">ACAT0790_LOCUS10867</name>
</gene>
<dbReference type="EMBL" id="HBGE01018188">
    <property type="protein sequence ID" value="CAD9107963.1"/>
    <property type="molecule type" value="Transcribed_RNA"/>
</dbReference>
<evidence type="ECO:0000313" key="3">
    <source>
        <dbReference type="EMBL" id="CAD9107963.1"/>
    </source>
</evidence>
<evidence type="ECO:0000256" key="2">
    <source>
        <dbReference type="SAM" id="MobiDB-lite"/>
    </source>
</evidence>
<keyword evidence="1" id="KW-0175">Coiled coil</keyword>
<feature type="coiled-coil region" evidence="1">
    <location>
        <begin position="400"/>
        <end position="455"/>
    </location>
</feature>
<dbReference type="AlphaFoldDB" id="A0A7S1LM28"/>
<name>A0A7S1LM28_ALECA</name>
<evidence type="ECO:0000256" key="1">
    <source>
        <dbReference type="SAM" id="Coils"/>
    </source>
</evidence>
<reference evidence="3" key="1">
    <citation type="submission" date="2021-01" db="EMBL/GenBank/DDBJ databases">
        <authorList>
            <person name="Corre E."/>
            <person name="Pelletier E."/>
            <person name="Niang G."/>
            <person name="Scheremetjew M."/>
            <person name="Finn R."/>
            <person name="Kale V."/>
            <person name="Holt S."/>
            <person name="Cochrane G."/>
            <person name="Meng A."/>
            <person name="Brown T."/>
            <person name="Cohen L."/>
        </authorList>
    </citation>
    <scope>NUCLEOTIDE SEQUENCE</scope>
    <source>
        <strain evidence="3">OF101</strain>
    </source>
</reference>
<proteinExistence type="predicted"/>
<feature type="region of interest" description="Disordered" evidence="2">
    <location>
        <begin position="550"/>
        <end position="573"/>
    </location>
</feature>
<accession>A0A7S1LM28</accession>
<organism evidence="3">
    <name type="scientific">Alexandrium catenella</name>
    <name type="common">Red tide dinoflagellate</name>
    <name type="synonym">Gonyaulax catenella</name>
    <dbReference type="NCBI Taxonomy" id="2925"/>
    <lineage>
        <taxon>Eukaryota</taxon>
        <taxon>Sar</taxon>
        <taxon>Alveolata</taxon>
        <taxon>Dinophyceae</taxon>
        <taxon>Gonyaulacales</taxon>
        <taxon>Pyrocystaceae</taxon>
        <taxon>Alexandrium</taxon>
    </lineage>
</organism>
<protein>
    <submittedName>
        <fullName evidence="3">Uncharacterized protein</fullName>
    </submittedName>
</protein>
<sequence>MVIQEECPSGMLQTEPKATIALNRDGLWRQTELERRFESLDQQEHALHQSQMRLFREQMAAFVRDLNLMRQELSAMVSDNSCILELVNDTREAHLMLERAQHLSADRLTLLEKSIQDAVERHGRQERQLEGMQECCTSSSCRLDGMEATKERHSAAVSALEAGVEKHDGNIERIMAALGKQSLVLDELKAKSASLHESVNGVRGSEQKIEQSQLSAVDRLSALEGATRELAEQQEVRGRHAEGAHEHLVALAGRVDAIEASFDLSGNKHAQEMQQLRVSHEQHAASLEKLEASHQMSAEEMGALRTVASEVQAATQQRLALMESLLGDSGSRHSKQLQAIRDTSKAHAESLASIKATQSSHAGLEERLDQTERFIRETFHNHEQELDCLRLAQAEMPKRIRSLEDLVGETEAVREALELQAAGSKAVELQHASVLKRLERAEEKLSDSVHLYNSELAGLQEATLRLESDLVRVAKEEKARTLVQCSMSDRLSVMEKTIDDKFDRIDSRLSVVRGIWARDREQLLGARRQIDHMTDTLQQEVLAKEELSQALHEADRARRRGPLPGSDAPPAPTIQSLALATLSARSGSCPRGLRMARSTSPRLPCDWDEAIRCMQAKGIVHAEDARCHGATNGILQGWP</sequence>